<keyword evidence="3" id="KW-1185">Reference proteome</keyword>
<sequence length="157" mass="16688">MGALLSSLLFPRKRCRDNGGGGGEDIATVSREPRSPRACGGGAPANMVDPSPSLLAKHLCRLRYRCTSSEKVGSLVCRHVAEDATTRQTYGCHAHLYETVTAEESHGVALAWCVDEADPISALSLLSLCRVANSCRKTTLLTSPLGDALILTYTATL</sequence>
<evidence type="ECO:0000256" key="1">
    <source>
        <dbReference type="SAM" id="MobiDB-lite"/>
    </source>
</evidence>
<gene>
    <name evidence="2" type="ORF">ABB37_03102</name>
</gene>
<protein>
    <submittedName>
        <fullName evidence="2">Uncharacterized protein</fullName>
    </submittedName>
</protein>
<dbReference type="VEuPathDB" id="TriTrypDB:LpyrH10_04_6520"/>
<comment type="caution">
    <text evidence="2">The sequence shown here is derived from an EMBL/GenBank/DDBJ whole genome shotgun (WGS) entry which is preliminary data.</text>
</comment>
<accession>A0A0N0DXY7</accession>
<reference evidence="2 3" key="1">
    <citation type="submission" date="2015-07" db="EMBL/GenBank/DDBJ databases">
        <title>High-quality genome of monoxenous trypanosomatid Leptomonas pyrrhocoris.</title>
        <authorList>
            <person name="Flegontov P."/>
            <person name="Butenko A."/>
            <person name="Firsov S."/>
            <person name="Vlcek C."/>
            <person name="Logacheva M.D."/>
            <person name="Field M."/>
            <person name="Filatov D."/>
            <person name="Flegontova O."/>
            <person name="Gerasimov E."/>
            <person name="Jackson A.P."/>
            <person name="Kelly S."/>
            <person name="Opperdoes F."/>
            <person name="O'Reilly A."/>
            <person name="Votypka J."/>
            <person name="Yurchenko V."/>
            <person name="Lukes J."/>
        </authorList>
    </citation>
    <scope>NUCLEOTIDE SEQUENCE [LARGE SCALE GENOMIC DNA]</scope>
    <source>
        <strain evidence="2">H10</strain>
    </source>
</reference>
<dbReference type="OrthoDB" id="266757at2759"/>
<dbReference type="Proteomes" id="UP000037923">
    <property type="component" value="Unassembled WGS sequence"/>
</dbReference>
<dbReference type="AlphaFoldDB" id="A0A0N0DXY7"/>
<evidence type="ECO:0000313" key="2">
    <source>
        <dbReference type="EMBL" id="KPA83491.1"/>
    </source>
</evidence>
<dbReference type="RefSeq" id="XP_015661930.1">
    <property type="nucleotide sequence ID" value="XM_015800328.1"/>
</dbReference>
<evidence type="ECO:0000313" key="3">
    <source>
        <dbReference type="Proteomes" id="UP000037923"/>
    </source>
</evidence>
<feature type="region of interest" description="Disordered" evidence="1">
    <location>
        <begin position="19"/>
        <end position="43"/>
    </location>
</feature>
<organism evidence="2 3">
    <name type="scientific">Leptomonas pyrrhocoris</name>
    <name type="common">Firebug parasite</name>
    <dbReference type="NCBI Taxonomy" id="157538"/>
    <lineage>
        <taxon>Eukaryota</taxon>
        <taxon>Discoba</taxon>
        <taxon>Euglenozoa</taxon>
        <taxon>Kinetoplastea</taxon>
        <taxon>Metakinetoplastina</taxon>
        <taxon>Trypanosomatida</taxon>
        <taxon>Trypanosomatidae</taxon>
        <taxon>Leishmaniinae</taxon>
        <taxon>Leptomonas</taxon>
    </lineage>
</organism>
<name>A0A0N0DXY7_LEPPY</name>
<dbReference type="EMBL" id="LGTL01000004">
    <property type="protein sequence ID" value="KPA83491.1"/>
    <property type="molecule type" value="Genomic_DNA"/>
</dbReference>
<proteinExistence type="predicted"/>
<dbReference type="GeneID" id="26903393"/>